<dbReference type="InterPro" id="IPR014031">
    <property type="entry name" value="Ketoacyl_synth_C"/>
</dbReference>
<evidence type="ECO:0000256" key="2">
    <source>
        <dbReference type="ARBA" id="ARBA00022553"/>
    </source>
</evidence>
<accession>A0A395I762</accession>
<proteinExistence type="inferred from homology"/>
<dbReference type="InterPro" id="IPR014030">
    <property type="entry name" value="Ketoacyl_synth_N"/>
</dbReference>
<feature type="domain" description="Ketosynthase family 3 (KS3)" evidence="5">
    <location>
        <begin position="17"/>
        <end position="323"/>
    </location>
</feature>
<evidence type="ECO:0000313" key="6">
    <source>
        <dbReference type="EMBL" id="RAL14074.1"/>
    </source>
</evidence>
<dbReference type="PROSITE" id="PS00606">
    <property type="entry name" value="KS3_1"/>
    <property type="match status" value="1"/>
</dbReference>
<dbReference type="GO" id="GO:0044550">
    <property type="term" value="P:secondary metabolite biosynthetic process"/>
    <property type="evidence" value="ECO:0007669"/>
    <property type="project" value="TreeGrafter"/>
</dbReference>
<dbReference type="GO" id="GO:0004312">
    <property type="term" value="F:fatty acid synthase activity"/>
    <property type="evidence" value="ECO:0007669"/>
    <property type="project" value="TreeGrafter"/>
</dbReference>
<evidence type="ECO:0000256" key="3">
    <source>
        <dbReference type="ARBA" id="ARBA00022679"/>
    </source>
</evidence>
<dbReference type="PANTHER" id="PTHR43775">
    <property type="entry name" value="FATTY ACID SYNTHASE"/>
    <property type="match status" value="1"/>
</dbReference>
<dbReference type="CDD" id="cd00833">
    <property type="entry name" value="PKS"/>
    <property type="match status" value="1"/>
</dbReference>
<dbReference type="InterPro" id="IPR018201">
    <property type="entry name" value="Ketoacyl_synth_AS"/>
</dbReference>
<name>A0A395I762_ASPHC</name>
<dbReference type="Proteomes" id="UP000248961">
    <property type="component" value="Unassembled WGS sequence"/>
</dbReference>
<keyword evidence="2" id="KW-0597">Phosphoprotein</keyword>
<dbReference type="SUPFAM" id="SSF53901">
    <property type="entry name" value="Thiolase-like"/>
    <property type="match status" value="1"/>
</dbReference>
<dbReference type="InterPro" id="IPR050091">
    <property type="entry name" value="PKS_NRPS_Biosynth_Enz"/>
</dbReference>
<comment type="similarity">
    <text evidence="4">Belongs to the thiolase-like superfamily. Beta-ketoacyl-ACP synthases family.</text>
</comment>
<dbReference type="InterPro" id="IPR020841">
    <property type="entry name" value="PKS_Beta-ketoAc_synthase_dom"/>
</dbReference>
<dbReference type="OrthoDB" id="329835at2759"/>
<dbReference type="GO" id="GO:0006633">
    <property type="term" value="P:fatty acid biosynthetic process"/>
    <property type="evidence" value="ECO:0007669"/>
    <property type="project" value="InterPro"/>
</dbReference>
<dbReference type="Gene3D" id="3.40.47.10">
    <property type="match status" value="1"/>
</dbReference>
<reference evidence="6 7" key="1">
    <citation type="submission" date="2018-02" db="EMBL/GenBank/DDBJ databases">
        <title>The genomes of Aspergillus section Nigri reveals drivers in fungal speciation.</title>
        <authorList>
            <consortium name="DOE Joint Genome Institute"/>
            <person name="Vesth T.C."/>
            <person name="Nybo J."/>
            <person name="Theobald S."/>
            <person name="Brandl J."/>
            <person name="Frisvad J.C."/>
            <person name="Nielsen K.F."/>
            <person name="Lyhne E.K."/>
            <person name="Kogle M.E."/>
            <person name="Kuo A."/>
            <person name="Riley R."/>
            <person name="Clum A."/>
            <person name="Nolan M."/>
            <person name="Lipzen A."/>
            <person name="Salamov A."/>
            <person name="Henrissat B."/>
            <person name="Wiebenga A."/>
            <person name="De vries R.P."/>
            <person name="Grigoriev I.V."/>
            <person name="Mortensen U.H."/>
            <person name="Andersen M.R."/>
            <person name="Baker S.E."/>
        </authorList>
    </citation>
    <scope>NUCLEOTIDE SEQUENCE [LARGE SCALE GENOMIC DNA]</scope>
    <source>
        <strain evidence="6 7">CBS 101889</strain>
    </source>
</reference>
<dbReference type="GO" id="GO:0004315">
    <property type="term" value="F:3-oxoacyl-[acyl-carrier-protein] synthase activity"/>
    <property type="evidence" value="ECO:0007669"/>
    <property type="project" value="InterPro"/>
</dbReference>
<dbReference type="PROSITE" id="PS52004">
    <property type="entry name" value="KS3_2"/>
    <property type="match status" value="1"/>
</dbReference>
<keyword evidence="7" id="KW-1185">Reference proteome</keyword>
<sequence>MYTNDADGRMASIDCLPEKEDLDKIGCRLPGDIQYPVDFWKLIMEKGTGRTPKVPESCFNINAYLYPDNKRPGSFNIPGGYFLNSSLQESNPIMFNISPTEAMWMIPQQQMLLEVVYKALEAGGVTLGVIIGSSTACFMSFKEPDLRHSYAATGVDPGLISNRISHVFNLKGPSITVNTACSSSVYALHNACNALCNKEYSTAVHINTAKLGVPFLTSTCHTFDIALNGYNCADAVGVVYLKRLSDAIEDDDCSNGKVPGVGITHPNLEGQERVIRHAYQRGGNLDPNLTSYFECHGTGSPISDPLEVHAVAKAMNETRAPDE</sequence>
<protein>
    <submittedName>
        <fullName evidence="6">Thiolase-like protein</fullName>
    </submittedName>
</protein>
<dbReference type="EMBL" id="KZ824276">
    <property type="protein sequence ID" value="RAL14074.1"/>
    <property type="molecule type" value="Genomic_DNA"/>
</dbReference>
<evidence type="ECO:0000313" key="7">
    <source>
        <dbReference type="Proteomes" id="UP000248961"/>
    </source>
</evidence>
<keyword evidence="1" id="KW-0596">Phosphopantetheine</keyword>
<dbReference type="InterPro" id="IPR016039">
    <property type="entry name" value="Thiolase-like"/>
</dbReference>
<evidence type="ECO:0000256" key="4">
    <source>
        <dbReference type="RuleBase" id="RU003694"/>
    </source>
</evidence>
<dbReference type="GeneID" id="37203120"/>
<gene>
    <name evidence="6" type="ORF">BO97DRAFT_448612</name>
</gene>
<dbReference type="RefSeq" id="XP_025553228.1">
    <property type="nucleotide sequence ID" value="XM_025698831.1"/>
</dbReference>
<organism evidence="6 7">
    <name type="scientific">Aspergillus homomorphus (strain CBS 101889)</name>
    <dbReference type="NCBI Taxonomy" id="1450537"/>
    <lineage>
        <taxon>Eukaryota</taxon>
        <taxon>Fungi</taxon>
        <taxon>Dikarya</taxon>
        <taxon>Ascomycota</taxon>
        <taxon>Pezizomycotina</taxon>
        <taxon>Eurotiomycetes</taxon>
        <taxon>Eurotiomycetidae</taxon>
        <taxon>Eurotiales</taxon>
        <taxon>Aspergillaceae</taxon>
        <taxon>Aspergillus</taxon>
        <taxon>Aspergillus subgen. Circumdati</taxon>
    </lineage>
</organism>
<evidence type="ECO:0000259" key="5">
    <source>
        <dbReference type="PROSITE" id="PS52004"/>
    </source>
</evidence>
<dbReference type="SMART" id="SM00825">
    <property type="entry name" value="PKS_KS"/>
    <property type="match status" value="1"/>
</dbReference>
<evidence type="ECO:0000256" key="1">
    <source>
        <dbReference type="ARBA" id="ARBA00022450"/>
    </source>
</evidence>
<dbReference type="VEuPathDB" id="FungiDB:BO97DRAFT_448612"/>
<dbReference type="Pfam" id="PF00109">
    <property type="entry name" value="ketoacyl-synt"/>
    <property type="match status" value="1"/>
</dbReference>
<dbReference type="STRING" id="1450537.A0A395I762"/>
<dbReference type="Pfam" id="PF02801">
    <property type="entry name" value="Ketoacyl-synt_C"/>
    <property type="match status" value="1"/>
</dbReference>
<keyword evidence="3 4" id="KW-0808">Transferase</keyword>
<dbReference type="AlphaFoldDB" id="A0A395I762"/>
<dbReference type="PANTHER" id="PTHR43775:SF50">
    <property type="entry name" value="HIGHLY REDUCING POLYKETIDE SYNTHASE SRDA"/>
    <property type="match status" value="1"/>
</dbReference>